<feature type="region of interest" description="Disordered" evidence="1">
    <location>
        <begin position="1157"/>
        <end position="1247"/>
    </location>
</feature>
<feature type="compositionally biased region" description="Basic and acidic residues" evidence="1">
    <location>
        <begin position="1160"/>
        <end position="1191"/>
    </location>
</feature>
<organism evidence="4 5">
    <name type="scientific">Pristionchus pacificus</name>
    <name type="common">Parasitic nematode worm</name>
    <dbReference type="NCBI Taxonomy" id="54126"/>
    <lineage>
        <taxon>Eukaryota</taxon>
        <taxon>Metazoa</taxon>
        <taxon>Ecdysozoa</taxon>
        <taxon>Nematoda</taxon>
        <taxon>Chromadorea</taxon>
        <taxon>Rhabditida</taxon>
        <taxon>Rhabditina</taxon>
        <taxon>Diplogasteromorpha</taxon>
        <taxon>Diplogasteroidea</taxon>
        <taxon>Neodiplogasteridae</taxon>
        <taxon>Pristionchus</taxon>
    </lineage>
</organism>
<keyword evidence="2" id="KW-0812">Transmembrane</keyword>
<gene>
    <name evidence="4" type="primary">WBGene00274400</name>
</gene>
<feature type="chain" id="PRO_5043870501" evidence="3">
    <location>
        <begin position="19"/>
        <end position="1291"/>
    </location>
</feature>
<feature type="transmembrane region" description="Helical" evidence="2">
    <location>
        <begin position="1129"/>
        <end position="1152"/>
    </location>
</feature>
<protein>
    <submittedName>
        <fullName evidence="4">Uncharacterized protein</fullName>
    </submittedName>
</protein>
<feature type="compositionally biased region" description="Low complexity" evidence="1">
    <location>
        <begin position="1192"/>
        <end position="1208"/>
    </location>
</feature>
<evidence type="ECO:0000313" key="5">
    <source>
        <dbReference type="Proteomes" id="UP000005239"/>
    </source>
</evidence>
<reference evidence="4" key="2">
    <citation type="submission" date="2022-06" db="UniProtKB">
        <authorList>
            <consortium name="EnsemblMetazoa"/>
        </authorList>
    </citation>
    <scope>IDENTIFICATION</scope>
    <source>
        <strain evidence="4">PS312</strain>
    </source>
</reference>
<feature type="signal peptide" evidence="3">
    <location>
        <begin position="1"/>
        <end position="18"/>
    </location>
</feature>
<keyword evidence="2" id="KW-0472">Membrane</keyword>
<keyword evidence="5" id="KW-1185">Reference proteome</keyword>
<keyword evidence="3" id="KW-0732">Signal</keyword>
<evidence type="ECO:0000256" key="2">
    <source>
        <dbReference type="SAM" id="Phobius"/>
    </source>
</evidence>
<name>A0A2A6BMN7_PRIPA</name>
<reference evidence="5" key="1">
    <citation type="journal article" date="2008" name="Nat. Genet.">
        <title>The Pristionchus pacificus genome provides a unique perspective on nematode lifestyle and parasitism.</title>
        <authorList>
            <person name="Dieterich C."/>
            <person name="Clifton S.W."/>
            <person name="Schuster L.N."/>
            <person name="Chinwalla A."/>
            <person name="Delehaunty K."/>
            <person name="Dinkelacker I."/>
            <person name="Fulton L."/>
            <person name="Fulton R."/>
            <person name="Godfrey J."/>
            <person name="Minx P."/>
            <person name="Mitreva M."/>
            <person name="Roeseler W."/>
            <person name="Tian H."/>
            <person name="Witte H."/>
            <person name="Yang S.P."/>
            <person name="Wilson R.K."/>
            <person name="Sommer R.J."/>
        </authorList>
    </citation>
    <scope>NUCLEOTIDE SEQUENCE [LARGE SCALE GENOMIC DNA]</scope>
    <source>
        <strain evidence="5">PS312</strain>
    </source>
</reference>
<keyword evidence="2" id="KW-1133">Transmembrane helix</keyword>
<evidence type="ECO:0000256" key="3">
    <source>
        <dbReference type="SAM" id="SignalP"/>
    </source>
</evidence>
<evidence type="ECO:0000256" key="1">
    <source>
        <dbReference type="SAM" id="MobiDB-lite"/>
    </source>
</evidence>
<sequence>MRLHAALLLLCALRTAEGEAGPCDASYITSDPPNSHTYDAVNHILKCTDSKNLEIKHNDIRYSALTCDPQTGWMKKKGAPPLKQQVLPTDKVHVECVQKGLRSFFIPECALDPSVKYLVAHLYGGWLACVFENSKSLKKLKVFDKYYDRLQCTVGGHWTDSTGAEIAKSNVKLAATCEDYCAVKGNAIVTHTPYKKENHVLTVSCPDEQHGLFKCEPDAQTRVDGDKIECTMEHGWKRANVFTAPPHDAVEHFECKKACVNIKRLKHMSKTIADGIEDGLAHFVDASATGVFKCTGEFHSNIIIRDPEPGSQNPESHMLDKDVDHNGIKLNDEFVRSNLYCDAKHGWTGVARETKLADAFAPVTIECGKIPCALPALLSCDQAHVPEGYQCVDDKSSPFLMTDDPNLLNCGKDPKMKLYGLDTKTFYDKPLVCDDGDKWYKFGDQQKTPVQEANRHKDKDDKENTNFMYCLRKRCNSCKKGMLDILDEFHVEGTADECATASCPNNLWEVRKEGTLGAMVEYAGPLTCQDGKWLMDEETPVDNGYCVPEVDCTHTAKLVTHCEPSWVVDGACTAVTLNDDTEVKCASGKMFYMLAHAAIFEEASAIQCQKTTGFWTVTKNGGTAELRKGGAIVCADEKPSPSACYLCNNEPLQCATCTDEDIDFISDFGKNKCSVDSQNGVFQTQKLGPVAGPLHCTAAERVWKNADGLPVGKFAKHKGTACSIDSPLKTHCEGGWHGCTAVELRDHGEVKCPASKTMYFMRKDKKDFEEAAAIYCDSIKGVWKANQLNVLSNDTLETGSSVVCATEKPTLTACQLCQPADPGEGINYMNSDAETCTATRIWRTEAGREVGEFTREYAISCMDNAPLKTTCDRTWRGCDKISLNDQNKIMCPSKTLYFVHSGKEEFQQGSAIHCDTDQGEWKVTQPGILSDDTLSKGGIVICADEKPVVNACYFCEPLRVYLHLRCPGCFNSMYVYDKDGNCMARASGEGQTPRVFETELAGIVTDELICRKNVIDRVWKTQRGKDVGKFATIDAAKATACYFCEPLASILKCPECSNRINFYNKEDSCIASADDINDKRHFETESAGTVKDDLVCKINDRVWRTKDGKVIGKFATTSSERVVAGQTSAVVAGSMAVVVLLIIVGVVVFKVITAKRRRRDKDTEKGGGDTQRDSETRKDSQTTRTVEDGHTPRTTPRTTPTPKQSPKNSPKKNKNKTGKKDPTDAGTTRFPKVPGVPSPPAKRDGTRRFGKVADKLNEWFVSAFVTASRIRFVMLHTAPPSLPFPSVHLGQ</sequence>
<dbReference type="EnsemblMetazoa" id="PPA36031.1">
    <property type="protein sequence ID" value="PPA36031.1"/>
    <property type="gene ID" value="WBGene00274400"/>
</dbReference>
<evidence type="ECO:0000313" key="4">
    <source>
        <dbReference type="EnsemblMetazoa" id="PPA36031.1"/>
    </source>
</evidence>
<accession>A0A8R1UQB6</accession>
<accession>A0A2A6BMN7</accession>
<dbReference type="Proteomes" id="UP000005239">
    <property type="component" value="Unassembled WGS sequence"/>
</dbReference>
<proteinExistence type="predicted"/>